<accession>A0A392QSX1</accession>
<keyword evidence="2" id="KW-1185">Reference proteome</keyword>
<dbReference type="Proteomes" id="UP000265520">
    <property type="component" value="Unassembled WGS sequence"/>
</dbReference>
<proteinExistence type="predicted"/>
<organism evidence="1 2">
    <name type="scientific">Trifolium medium</name>
    <dbReference type="NCBI Taxonomy" id="97028"/>
    <lineage>
        <taxon>Eukaryota</taxon>
        <taxon>Viridiplantae</taxon>
        <taxon>Streptophyta</taxon>
        <taxon>Embryophyta</taxon>
        <taxon>Tracheophyta</taxon>
        <taxon>Spermatophyta</taxon>
        <taxon>Magnoliopsida</taxon>
        <taxon>eudicotyledons</taxon>
        <taxon>Gunneridae</taxon>
        <taxon>Pentapetalae</taxon>
        <taxon>rosids</taxon>
        <taxon>fabids</taxon>
        <taxon>Fabales</taxon>
        <taxon>Fabaceae</taxon>
        <taxon>Papilionoideae</taxon>
        <taxon>50 kb inversion clade</taxon>
        <taxon>NPAAA clade</taxon>
        <taxon>Hologalegina</taxon>
        <taxon>IRL clade</taxon>
        <taxon>Trifolieae</taxon>
        <taxon>Trifolium</taxon>
    </lineage>
</organism>
<name>A0A392QSX1_9FABA</name>
<evidence type="ECO:0000313" key="1">
    <source>
        <dbReference type="EMBL" id="MCI26944.1"/>
    </source>
</evidence>
<reference evidence="1 2" key="1">
    <citation type="journal article" date="2018" name="Front. Plant Sci.">
        <title>Red Clover (Trifolium pratense) and Zigzag Clover (T. medium) - A Picture of Genomic Similarities and Differences.</title>
        <authorList>
            <person name="Dluhosova J."/>
            <person name="Istvanek J."/>
            <person name="Nedelnik J."/>
            <person name="Repkova J."/>
        </authorList>
    </citation>
    <scope>NUCLEOTIDE SEQUENCE [LARGE SCALE GENOMIC DNA]</scope>
    <source>
        <strain evidence="2">cv. 10/8</strain>
        <tissue evidence="1">Leaf</tissue>
    </source>
</reference>
<sequence>MAATREARLRGESTELLVFWDWDTNEHKRYFKQYVDGVAVNGQLREKIVGA</sequence>
<dbReference type="AlphaFoldDB" id="A0A392QSX1"/>
<comment type="caution">
    <text evidence="1">The sequence shown here is derived from an EMBL/GenBank/DDBJ whole genome shotgun (WGS) entry which is preliminary data.</text>
</comment>
<dbReference type="EMBL" id="LXQA010156342">
    <property type="protein sequence ID" value="MCI26944.1"/>
    <property type="molecule type" value="Genomic_DNA"/>
</dbReference>
<protein>
    <submittedName>
        <fullName evidence="1">Uncharacterized protein</fullName>
    </submittedName>
</protein>
<evidence type="ECO:0000313" key="2">
    <source>
        <dbReference type="Proteomes" id="UP000265520"/>
    </source>
</evidence>